<name>A0A418XPU4_9GAMM</name>
<evidence type="ECO:0000313" key="1">
    <source>
        <dbReference type="EMBL" id="RJG14446.1"/>
    </source>
</evidence>
<feature type="non-terminal residue" evidence="1">
    <location>
        <position position="1"/>
    </location>
</feature>
<dbReference type="AlphaFoldDB" id="A0A418XPU4"/>
<organism evidence="1 2">
    <name type="scientific">Alcanivorax profundi</name>
    <dbReference type="NCBI Taxonomy" id="2338368"/>
    <lineage>
        <taxon>Bacteria</taxon>
        <taxon>Pseudomonadati</taxon>
        <taxon>Pseudomonadota</taxon>
        <taxon>Gammaproteobacteria</taxon>
        <taxon>Oceanospirillales</taxon>
        <taxon>Alcanivoracaceae</taxon>
        <taxon>Alcanivorax</taxon>
    </lineage>
</organism>
<evidence type="ECO:0000313" key="2">
    <source>
        <dbReference type="Proteomes" id="UP000283734"/>
    </source>
</evidence>
<feature type="non-terminal residue" evidence="1">
    <location>
        <position position="179"/>
    </location>
</feature>
<dbReference type="EMBL" id="QYYA01000076">
    <property type="protein sequence ID" value="RJG14446.1"/>
    <property type="molecule type" value="Genomic_DNA"/>
</dbReference>
<dbReference type="Proteomes" id="UP000283734">
    <property type="component" value="Unassembled WGS sequence"/>
</dbReference>
<accession>A0A418XPU4</accession>
<sequence length="179" mass="20287">IALKEVFSQQSALAQKKEVKHRIVSIDRPYIRPIVRGKENRRVEFGAKVNNMQIDGISFIEHHSFEAFNEGVRLKECIEYQQELTGVKVARVGADTIYANNDNRRYCTENGITTCFVRKGPKPKDEDADISAARRIIGTLRSTAMEGSFGNQKQHYGVGRIAARNSRSETLLLFFGIHM</sequence>
<reference evidence="1 2" key="1">
    <citation type="submission" date="2018-09" db="EMBL/GenBank/DDBJ databases">
        <title>Alcanivorax profundi sp. nov., isolated from 1000 m-depth seawater of the Mariana Trench.</title>
        <authorList>
            <person name="Liu J."/>
        </authorList>
    </citation>
    <scope>NUCLEOTIDE SEQUENCE [LARGE SCALE GENOMIC DNA]</scope>
    <source>
        <strain evidence="1 2">MTEO17</strain>
    </source>
</reference>
<comment type="caution">
    <text evidence="1">The sequence shown here is derived from an EMBL/GenBank/DDBJ whole genome shotgun (WGS) entry which is preliminary data.</text>
</comment>
<keyword evidence="2" id="KW-1185">Reference proteome</keyword>
<proteinExistence type="predicted"/>
<protein>
    <submittedName>
        <fullName evidence="1">DDE transposase</fullName>
    </submittedName>
</protein>
<gene>
    <name evidence="1" type="ORF">D4A39_16940</name>
</gene>